<keyword evidence="5" id="KW-0802">TPR repeat</keyword>
<dbReference type="Gene3D" id="1.10.3290.10">
    <property type="entry name" value="Fido-like domain"/>
    <property type="match status" value="1"/>
</dbReference>
<proteinExistence type="predicted"/>
<evidence type="ECO:0000313" key="13">
    <source>
        <dbReference type="Proteomes" id="UP001620645"/>
    </source>
</evidence>
<dbReference type="GO" id="GO:0005524">
    <property type="term" value="F:ATP binding"/>
    <property type="evidence" value="ECO:0007669"/>
    <property type="project" value="UniProtKB-KW"/>
</dbReference>
<evidence type="ECO:0000256" key="1">
    <source>
        <dbReference type="ARBA" id="ARBA00004167"/>
    </source>
</evidence>
<gene>
    <name evidence="12" type="ORF">niasHS_005191</name>
</gene>
<dbReference type="InterPro" id="IPR003812">
    <property type="entry name" value="Fido"/>
</dbReference>
<evidence type="ECO:0000256" key="7">
    <source>
        <dbReference type="ARBA" id="ARBA00022989"/>
    </source>
</evidence>
<dbReference type="PROSITE" id="PS51459">
    <property type="entry name" value="FIDO"/>
    <property type="match status" value="1"/>
</dbReference>
<evidence type="ECO:0000256" key="2">
    <source>
        <dbReference type="ARBA" id="ARBA00022692"/>
    </source>
</evidence>
<evidence type="ECO:0000259" key="11">
    <source>
        <dbReference type="PROSITE" id="PS51459"/>
    </source>
</evidence>
<evidence type="ECO:0000256" key="4">
    <source>
        <dbReference type="ARBA" id="ARBA00022741"/>
    </source>
</evidence>
<dbReference type="Pfam" id="PF02661">
    <property type="entry name" value="Fic"/>
    <property type="match status" value="1"/>
</dbReference>
<keyword evidence="4 10" id="KW-0547">Nucleotide-binding</keyword>
<dbReference type="EMBL" id="JBICCN010000112">
    <property type="protein sequence ID" value="KAL3093296.1"/>
    <property type="molecule type" value="Genomic_DNA"/>
</dbReference>
<feature type="active site" evidence="9">
    <location>
        <position position="109"/>
    </location>
</feature>
<keyword evidence="13" id="KW-1185">Reference proteome</keyword>
<evidence type="ECO:0000313" key="12">
    <source>
        <dbReference type="EMBL" id="KAL3093296.1"/>
    </source>
</evidence>
<name>A0ABD2JRN7_HETSC</name>
<accession>A0ABD2JRN7</accession>
<comment type="subcellular location">
    <subcellularLocation>
        <location evidence="1">Membrane</location>
        <topology evidence="1">Single-pass membrane protein</topology>
    </subcellularLocation>
</comment>
<dbReference type="PANTHER" id="PTHR13504">
    <property type="entry name" value="FIDO DOMAIN-CONTAINING PROTEIN DDB_G0283145"/>
    <property type="match status" value="1"/>
</dbReference>
<keyword evidence="3" id="KW-0677">Repeat</keyword>
<organism evidence="12 13">
    <name type="scientific">Heterodera schachtii</name>
    <name type="common">Sugarbeet cyst nematode worm</name>
    <name type="synonym">Tylenchus schachtii</name>
    <dbReference type="NCBI Taxonomy" id="97005"/>
    <lineage>
        <taxon>Eukaryota</taxon>
        <taxon>Metazoa</taxon>
        <taxon>Ecdysozoa</taxon>
        <taxon>Nematoda</taxon>
        <taxon>Chromadorea</taxon>
        <taxon>Rhabditida</taxon>
        <taxon>Tylenchina</taxon>
        <taxon>Tylenchomorpha</taxon>
        <taxon>Tylenchoidea</taxon>
        <taxon>Heteroderidae</taxon>
        <taxon>Heteroderinae</taxon>
        <taxon>Heterodera</taxon>
    </lineage>
</organism>
<dbReference type="Proteomes" id="UP001620645">
    <property type="component" value="Unassembled WGS sequence"/>
</dbReference>
<comment type="caution">
    <text evidence="12">The sequence shown here is derived from an EMBL/GenBank/DDBJ whole genome shotgun (WGS) entry which is preliminary data.</text>
</comment>
<evidence type="ECO:0000256" key="10">
    <source>
        <dbReference type="PIRSR" id="PIRSR640198-2"/>
    </source>
</evidence>
<keyword evidence="2" id="KW-0812">Transmembrane</keyword>
<keyword evidence="8" id="KW-0472">Membrane</keyword>
<sequence length="169" mass="19266">MCVTRFGWTCSHSLSSSTRPQIGTVLPRIDVLVDKHSMAKAVGYRRREALAAAGVYRVTDVLVLANKATAAKDVSKQMKEFVQWANANETNDDIARFAAQVHHKLACIHHYEDGNGRMARLAMNMVLVRKSLKPIIFEEDFREKYNYFFVDNNIEPLIVEITRLVNQQL</sequence>
<evidence type="ECO:0000256" key="6">
    <source>
        <dbReference type="ARBA" id="ARBA00022840"/>
    </source>
</evidence>
<dbReference type="GO" id="GO:0016020">
    <property type="term" value="C:membrane"/>
    <property type="evidence" value="ECO:0007669"/>
    <property type="project" value="UniProtKB-SubCell"/>
</dbReference>
<feature type="binding site" evidence="10">
    <location>
        <begin position="113"/>
        <end position="120"/>
    </location>
    <ligand>
        <name>ATP</name>
        <dbReference type="ChEBI" id="CHEBI:30616"/>
    </ligand>
</feature>
<keyword evidence="7" id="KW-1133">Transmembrane helix</keyword>
<evidence type="ECO:0000256" key="8">
    <source>
        <dbReference type="ARBA" id="ARBA00023136"/>
    </source>
</evidence>
<dbReference type="AlphaFoldDB" id="A0ABD2JRN7"/>
<protein>
    <recommendedName>
        <fullName evidence="11">Fido domain-containing protein</fullName>
    </recommendedName>
</protein>
<evidence type="ECO:0000256" key="9">
    <source>
        <dbReference type="PIRSR" id="PIRSR640198-1"/>
    </source>
</evidence>
<evidence type="ECO:0000256" key="5">
    <source>
        <dbReference type="ARBA" id="ARBA00022803"/>
    </source>
</evidence>
<feature type="domain" description="Fido" evidence="11">
    <location>
        <begin position="27"/>
        <end position="167"/>
    </location>
</feature>
<dbReference type="InterPro" id="IPR036597">
    <property type="entry name" value="Fido-like_dom_sf"/>
</dbReference>
<evidence type="ECO:0000256" key="3">
    <source>
        <dbReference type="ARBA" id="ARBA00022737"/>
    </source>
</evidence>
<keyword evidence="6 10" id="KW-0067">ATP-binding</keyword>
<reference evidence="12 13" key="1">
    <citation type="submission" date="2024-10" db="EMBL/GenBank/DDBJ databases">
        <authorList>
            <person name="Kim D."/>
        </authorList>
    </citation>
    <scope>NUCLEOTIDE SEQUENCE [LARGE SCALE GENOMIC DNA]</scope>
    <source>
        <strain evidence="12">Taebaek</strain>
    </source>
</reference>
<dbReference type="SUPFAM" id="SSF140931">
    <property type="entry name" value="Fic-like"/>
    <property type="match status" value="1"/>
</dbReference>
<dbReference type="PANTHER" id="PTHR13504:SF34">
    <property type="entry name" value="PROTEIN ADENYLYLTRANSFERASE FICD"/>
    <property type="match status" value="1"/>
</dbReference>
<dbReference type="InterPro" id="IPR040198">
    <property type="entry name" value="Fido_containing"/>
</dbReference>